<keyword evidence="4" id="KW-1185">Reference proteome</keyword>
<feature type="coiled-coil region" evidence="1">
    <location>
        <begin position="475"/>
        <end position="601"/>
    </location>
</feature>
<feature type="coiled-coil region" evidence="1">
    <location>
        <begin position="1237"/>
        <end position="1285"/>
    </location>
</feature>
<feature type="compositionally biased region" description="Polar residues" evidence="2">
    <location>
        <begin position="1989"/>
        <end position="2009"/>
    </location>
</feature>
<proteinExistence type="predicted"/>
<dbReference type="OMA" id="HTPRIND"/>
<dbReference type="VEuPathDB" id="TriTrypDB:BSAL_80710"/>
<feature type="region of interest" description="Disordered" evidence="2">
    <location>
        <begin position="1961"/>
        <end position="2009"/>
    </location>
</feature>
<gene>
    <name evidence="3" type="ORF">BSAL_80710</name>
</gene>
<evidence type="ECO:0000256" key="2">
    <source>
        <dbReference type="SAM" id="MobiDB-lite"/>
    </source>
</evidence>
<evidence type="ECO:0000313" key="3">
    <source>
        <dbReference type="EMBL" id="CUG52692.1"/>
    </source>
</evidence>
<protein>
    <submittedName>
        <fullName evidence="3">Uncharacterized protein</fullName>
    </submittedName>
</protein>
<feature type="non-terminal residue" evidence="3">
    <location>
        <position position="1"/>
    </location>
</feature>
<feature type="coiled-coil region" evidence="1">
    <location>
        <begin position="211"/>
        <end position="238"/>
    </location>
</feature>
<feature type="region of interest" description="Disordered" evidence="2">
    <location>
        <begin position="986"/>
        <end position="1008"/>
    </location>
</feature>
<keyword evidence="1" id="KW-0175">Coiled coil</keyword>
<evidence type="ECO:0000256" key="1">
    <source>
        <dbReference type="SAM" id="Coils"/>
    </source>
</evidence>
<reference evidence="4" key="1">
    <citation type="submission" date="2015-09" db="EMBL/GenBank/DDBJ databases">
        <authorList>
            <consortium name="Pathogen Informatics"/>
        </authorList>
    </citation>
    <scope>NUCLEOTIDE SEQUENCE [LARGE SCALE GENOMIC DNA]</scope>
    <source>
        <strain evidence="4">Lake Konstanz</strain>
    </source>
</reference>
<evidence type="ECO:0000313" key="4">
    <source>
        <dbReference type="Proteomes" id="UP000051952"/>
    </source>
</evidence>
<feature type="region of interest" description="Disordered" evidence="2">
    <location>
        <begin position="95"/>
        <end position="115"/>
    </location>
</feature>
<name>A0A0S4J285_BODSA</name>
<dbReference type="EMBL" id="CYKH01000855">
    <property type="protein sequence ID" value="CUG52692.1"/>
    <property type="molecule type" value="Genomic_DNA"/>
</dbReference>
<feature type="coiled-coil region" evidence="1">
    <location>
        <begin position="1109"/>
        <end position="1136"/>
    </location>
</feature>
<dbReference type="Proteomes" id="UP000051952">
    <property type="component" value="Unassembled WGS sequence"/>
</dbReference>
<feature type="coiled-coil region" evidence="1">
    <location>
        <begin position="370"/>
        <end position="440"/>
    </location>
</feature>
<organism evidence="3 4">
    <name type="scientific">Bodo saltans</name>
    <name type="common">Flagellated protozoan</name>
    <dbReference type="NCBI Taxonomy" id="75058"/>
    <lineage>
        <taxon>Eukaryota</taxon>
        <taxon>Discoba</taxon>
        <taxon>Euglenozoa</taxon>
        <taxon>Kinetoplastea</taxon>
        <taxon>Metakinetoplastina</taxon>
        <taxon>Eubodonida</taxon>
        <taxon>Bodonidae</taxon>
        <taxon>Bodo</taxon>
    </lineage>
</organism>
<feature type="coiled-coil region" evidence="1">
    <location>
        <begin position="1612"/>
        <end position="1639"/>
    </location>
</feature>
<sequence length="2009" mass="220035">ELSEAVAADDIEAPNADSTLPLGHRRDVHVWLEEVAQACARDLVETRATLEARSEDLRKLYDEHHNMSFAIRGALHDIKHSKTFIPNNVHSIFLGPSGTSRQGSPEKHLPQPQTSMSVADDSVVLSLASTDAAAVTWRELPGEARELADASAHAHQTLVQAATLIVPVALPHLRGGAAAASTSMVHNDGNSHSVDNLPSQVLLVDNVVLACHRAAVELMALREEKVAARQENEQLRQLVEGYLGAVRLTVRSIFQTSPPQQNGGGGNDSFLVALPDAGITSTDTIDLGAVSAAEHAALCEELKESTQRMIADLKKHRRWVRESLDLLSPVVHHSQEMIEGEESSSSPKEMLLPETSSLAAEIIVQLRSDGEGLQTALRKTESKLDNLKSELRGATDTSESLAAQHEIQILDMENAHKEAAEKYKANIADLQREVALLKRTISDVIHTIDLDDTWDAPVELFQRIQTRLDTILKQFEQAQQTVKHQTSEIKQLKVKEGDLTANRIILESQLDQVTAELEETQRLNTTRAREHRKELELLQKSVEELQHSLNREKDENEVKSAVIERQHAEHARQHEIHDDEVQRMEREAQEAEVLAKEALAISSDARAAVTKQLEVLTQRVNAHNRHVLVDSLDGADAAWAAVTFRISQLELLLDEAVQRHNIEAKCTQRLLVGTEGIVGPVLEPFLYRGHSLAVSNAVALGADFSTTGTMLRTLVDTEQRLQHLQGDPHAARKTNATRSDLVDAVTSIRMYLGLPFEFELDHVFASGAATAVADLLDRYNALSAQHSMTTSALSSASDALQRLTDSAASASIILQGPLAGAAQLSASDSLFALSPISPVGGQPTSMKVTALSAQLERAAQISADAVRRHKHGVIAVVNGLSVLWDPVNHNNVNTSTDSASSMLVTPPRMQHRVTSSVFGGSDPLESLEIAADRLSREIATLRTTNKLLEHERDELAEKLTVYHTRVPSTLKTLSAAIATITGVVPSSTSTTPIVTPQPSPSASPARGPAAARLVSGGSASLNTSTDAATVVGPAAALVESPSAVCIKLQNQALQVVEEWSRAHKQLQDTIHHLQSIPSVAGRSAVLAAASAVDAAREQETKLEQRALQTRKLEARIESLQHDIQRLQDQHELSTTQHASTAQATEAQLLHNADKLRGQLADASAIGQILRTFVNDISSCLHEDIPQSLLNASSSSSHGGDHNALLSNALHALVKSCTNLRHNYEASQQQNRRLGSTIENMDLELNQGRVEIRELKERTDNLVAHLQELQREREASDKKYRFEIEQHVRSFEDFERKYASSERDAEVVISDLKKQIDEAISGIRRVSESCGIVGVSPSGRPIPVAELVHLAQRHIEMTARDLAEASKLHKDLESEHGKSVAEARAETSRLLQSLDRVSFECDARREKEGALIKDLEALVSEYHELLAPARVNDAPMTPVAIVAMCLEQAEKRNKLLDIAKRTQQQLEVEAAKAASQAGNLREELRKAQAERQELSTQYTALQKSFHAVGVEGTTVNTELNGLKHQIHKLFASACALAQRDLGMTIQAGEPSNNSNNVSVASSNTTITTVKDGVVAPVAERAAVGELTVILSILQNIAHRYRNAPTSDELHTIKSEHTNALAEERNKRSALERLQAKLEETLLPLLLPHAIRSGHASRSDDDSSATSNLVTASTTPRALIDDVVSSAVKVKDNLMMCAAMLQDRLEIDISADGMKHSDLGTISSLLLDATHTVAQRYTRMVQVANSVADTLHTPRINDTANATVSVSEATRRWAERVLEAARRGQEDVHGYSDKLVDLLKQFSTQSAISLPPALTHADSAAARDGQGVDRRDAALRGVQEFLRSLVQQLTHLTSEWQSQGDVNRRQALRVQDLIAERDHFHQQLELQITEQQKIEPHIVELRRQVRKKLEDDRRSEEQMQLLDQHLDQQAAEFALKYRSDRDFIERRFADLRGVIFHAMHPRAPSVSSIGGESEPGRGGGGIVPSHHHHQQSLASMTTFSRVSSRSNSGAY</sequence>
<dbReference type="PANTHER" id="PTHR45615:SF80">
    <property type="entry name" value="GRIP DOMAIN-CONTAINING PROTEIN"/>
    <property type="match status" value="1"/>
</dbReference>
<accession>A0A0S4J285</accession>
<dbReference type="PANTHER" id="PTHR45615">
    <property type="entry name" value="MYOSIN HEAVY CHAIN, NON-MUSCLE"/>
    <property type="match status" value="1"/>
</dbReference>
<feature type="coiled-coil region" evidence="1">
    <location>
        <begin position="1455"/>
        <end position="1503"/>
    </location>
</feature>
<feature type="coiled-coil region" evidence="1">
    <location>
        <begin position="924"/>
        <end position="958"/>
    </location>
</feature>